<dbReference type="InterPro" id="IPR000045">
    <property type="entry name" value="Prepilin_IV_endopep_pep"/>
</dbReference>
<name>A0A6N3F7U5_9FIRM</name>
<evidence type="ECO:0000256" key="1">
    <source>
        <dbReference type="ARBA" id="ARBA00005801"/>
    </source>
</evidence>
<dbReference type="Pfam" id="PF01478">
    <property type="entry name" value="Peptidase_A24"/>
    <property type="match status" value="1"/>
</dbReference>
<organism evidence="4">
    <name type="scientific">Intestinibacter bartlettii</name>
    <dbReference type="NCBI Taxonomy" id="261299"/>
    <lineage>
        <taxon>Bacteria</taxon>
        <taxon>Bacillati</taxon>
        <taxon>Bacillota</taxon>
        <taxon>Clostridia</taxon>
        <taxon>Peptostreptococcales</taxon>
        <taxon>Peptostreptococcaceae</taxon>
        <taxon>Intestinibacter</taxon>
    </lineage>
</organism>
<accession>A0A6N3F7U5</accession>
<sequence length="230" mass="26158">MKKLKVKQKSILEINMNYLIIIVIFFIISCVETKLIYLICKEIEPSLSNNIIVYLTSIIISVLIYNKYEITIDSISYFLLIPFLVIISVIDFRTSFVYDITVVSGIIIQSVVFILNKIPYAELLNHFEGLIIGILLSFLIYKITSALGEGDIGFYGLCCFVLGAKHSLNVFALSFIVTSLFGILIILKQKKIDLKVRVPFTPFISLATILIMLTQCDIIKIYFEMITNNL</sequence>
<evidence type="ECO:0000256" key="2">
    <source>
        <dbReference type="SAM" id="Phobius"/>
    </source>
</evidence>
<dbReference type="EMBL" id="CACRUE010000040">
    <property type="protein sequence ID" value="VYU48085.1"/>
    <property type="molecule type" value="Genomic_DNA"/>
</dbReference>
<reference evidence="4" key="1">
    <citation type="submission" date="2019-11" db="EMBL/GenBank/DDBJ databases">
        <authorList>
            <person name="Feng L."/>
        </authorList>
    </citation>
    <scope>NUCLEOTIDE SEQUENCE</scope>
    <source>
        <strain evidence="4">IbartlettiiLFYP30</strain>
    </source>
</reference>
<feature type="transmembrane region" description="Helical" evidence="2">
    <location>
        <begin position="75"/>
        <end position="90"/>
    </location>
</feature>
<evidence type="ECO:0000259" key="3">
    <source>
        <dbReference type="Pfam" id="PF01478"/>
    </source>
</evidence>
<proteinExistence type="inferred from homology"/>
<dbReference type="Gene3D" id="1.20.120.1220">
    <property type="match status" value="1"/>
</dbReference>
<dbReference type="PANTHER" id="PTHR30487">
    <property type="entry name" value="TYPE 4 PREPILIN-LIKE PROTEINS LEADER PEPTIDE-PROCESSING ENZYME"/>
    <property type="match status" value="1"/>
</dbReference>
<feature type="transmembrane region" description="Helical" evidence="2">
    <location>
        <begin position="51"/>
        <end position="68"/>
    </location>
</feature>
<keyword evidence="2" id="KW-0812">Transmembrane</keyword>
<keyword evidence="2" id="KW-0472">Membrane</keyword>
<feature type="domain" description="Prepilin type IV endopeptidase peptidase" evidence="3">
    <location>
        <begin position="79"/>
        <end position="183"/>
    </location>
</feature>
<dbReference type="GO" id="GO:0006465">
    <property type="term" value="P:signal peptide processing"/>
    <property type="evidence" value="ECO:0007669"/>
    <property type="project" value="TreeGrafter"/>
</dbReference>
<protein>
    <submittedName>
        <fullName evidence="4">Type IV leader peptidase family protein</fullName>
    </submittedName>
</protein>
<feature type="transmembrane region" description="Helical" evidence="2">
    <location>
        <begin position="168"/>
        <end position="187"/>
    </location>
</feature>
<gene>
    <name evidence="4" type="ORF">IBLFYP30_02847</name>
</gene>
<feature type="transmembrane region" description="Helical" evidence="2">
    <location>
        <begin position="16"/>
        <end position="39"/>
    </location>
</feature>
<dbReference type="GO" id="GO:0004190">
    <property type="term" value="F:aspartic-type endopeptidase activity"/>
    <property type="evidence" value="ECO:0007669"/>
    <property type="project" value="InterPro"/>
</dbReference>
<evidence type="ECO:0000313" key="4">
    <source>
        <dbReference type="EMBL" id="VYU48085.1"/>
    </source>
</evidence>
<keyword evidence="2" id="KW-1133">Transmembrane helix</keyword>
<comment type="similarity">
    <text evidence="1">Belongs to the peptidase A24 family.</text>
</comment>
<dbReference type="AlphaFoldDB" id="A0A6N3F7U5"/>
<dbReference type="PROSITE" id="PS51257">
    <property type="entry name" value="PROKAR_LIPOPROTEIN"/>
    <property type="match status" value="1"/>
</dbReference>
<dbReference type="InterPro" id="IPR050882">
    <property type="entry name" value="Prepilin_peptidase/N-MTase"/>
</dbReference>
<dbReference type="GO" id="GO:0005886">
    <property type="term" value="C:plasma membrane"/>
    <property type="evidence" value="ECO:0007669"/>
    <property type="project" value="TreeGrafter"/>
</dbReference>
<feature type="transmembrane region" description="Helical" evidence="2">
    <location>
        <begin position="199"/>
        <end position="223"/>
    </location>
</feature>
<feature type="transmembrane region" description="Helical" evidence="2">
    <location>
        <begin position="96"/>
        <end position="115"/>
    </location>
</feature>
<dbReference type="PANTHER" id="PTHR30487:SF0">
    <property type="entry name" value="PREPILIN LEADER PEPTIDASE_N-METHYLTRANSFERASE-RELATED"/>
    <property type="match status" value="1"/>
</dbReference>
<feature type="transmembrane region" description="Helical" evidence="2">
    <location>
        <begin position="127"/>
        <end position="148"/>
    </location>
</feature>